<organism evidence="3 4">
    <name type="scientific">Paracoccus yeei</name>
    <dbReference type="NCBI Taxonomy" id="147645"/>
    <lineage>
        <taxon>Bacteria</taxon>
        <taxon>Pseudomonadati</taxon>
        <taxon>Pseudomonadota</taxon>
        <taxon>Alphaproteobacteria</taxon>
        <taxon>Rhodobacterales</taxon>
        <taxon>Paracoccaceae</taxon>
        <taxon>Paracoccus</taxon>
    </lineage>
</organism>
<dbReference type="SMART" id="SM00867">
    <property type="entry name" value="YceI"/>
    <property type="match status" value="1"/>
</dbReference>
<accession>A0A1V0GT13</accession>
<dbReference type="KEGG" id="pye:A6J80_11935"/>
<dbReference type="STRING" id="147645.A6J80_11935"/>
<gene>
    <name evidence="3" type="ORF">A6J80_11935</name>
</gene>
<dbReference type="RefSeq" id="WP_080621646.1">
    <property type="nucleotide sequence ID" value="NZ_CAWMZI010000001.1"/>
</dbReference>
<dbReference type="AlphaFoldDB" id="A0A1V0GT13"/>
<dbReference type="Pfam" id="PF04264">
    <property type="entry name" value="YceI"/>
    <property type="match status" value="1"/>
</dbReference>
<evidence type="ECO:0000313" key="4">
    <source>
        <dbReference type="Proteomes" id="UP000191257"/>
    </source>
</evidence>
<evidence type="ECO:0000259" key="2">
    <source>
        <dbReference type="SMART" id="SM00867"/>
    </source>
</evidence>
<feature type="domain" description="Lipid/polyisoprenoid-binding YceI-like" evidence="2">
    <location>
        <begin position="40"/>
        <end position="208"/>
    </location>
</feature>
<keyword evidence="4" id="KW-1185">Reference proteome</keyword>
<reference evidence="3" key="1">
    <citation type="submission" date="2017-12" db="EMBL/GenBank/DDBJ databases">
        <title>FDA dAtabase for Regulatory Grade micrObial Sequences (FDA-ARGOS): Supporting development and validation of Infectious Disease Dx tests.</title>
        <authorList>
            <person name="Campos J."/>
            <person name="Goldberg B."/>
            <person name="Tallon L."/>
            <person name="Sadzewicz L."/>
            <person name="Sengamalay N."/>
            <person name="Ott S."/>
            <person name="Godinez A."/>
            <person name="Nagaraj S."/>
            <person name="Vyas G."/>
            <person name="Aluvathingal J."/>
            <person name="Nadendla S."/>
            <person name="Geyer C."/>
            <person name="Nandy P."/>
            <person name="Hobson J."/>
            <person name="Sichtig H."/>
        </authorList>
    </citation>
    <scope>NUCLEOTIDE SEQUENCE</scope>
    <source>
        <strain evidence="3">FDAARGOS_252</strain>
    </source>
</reference>
<dbReference type="EMBL" id="CP020442">
    <property type="protein sequence ID" value="ARC36987.1"/>
    <property type="molecule type" value="Genomic_DNA"/>
</dbReference>
<protein>
    <submittedName>
        <fullName evidence="3">Polyisoprenoid-binding protein</fullName>
    </submittedName>
</protein>
<dbReference type="PANTHER" id="PTHR34406">
    <property type="entry name" value="PROTEIN YCEI"/>
    <property type="match status" value="1"/>
</dbReference>
<feature type="signal peptide" evidence="1">
    <location>
        <begin position="1"/>
        <end position="18"/>
    </location>
</feature>
<keyword evidence="1" id="KW-0732">Signal</keyword>
<name>A0A1V0GT13_9RHOB</name>
<evidence type="ECO:0000313" key="3">
    <source>
        <dbReference type="EMBL" id="ARC36987.1"/>
    </source>
</evidence>
<dbReference type="PANTHER" id="PTHR34406:SF1">
    <property type="entry name" value="PROTEIN YCEI"/>
    <property type="match status" value="1"/>
</dbReference>
<dbReference type="SUPFAM" id="SSF101874">
    <property type="entry name" value="YceI-like"/>
    <property type="match status" value="1"/>
</dbReference>
<dbReference type="Proteomes" id="UP000191257">
    <property type="component" value="Chromosome"/>
</dbReference>
<dbReference type="eggNOG" id="COG2353">
    <property type="taxonomic scope" value="Bacteria"/>
</dbReference>
<dbReference type="InterPro" id="IPR036761">
    <property type="entry name" value="TTHA0802/YceI-like_sf"/>
</dbReference>
<evidence type="ECO:0000256" key="1">
    <source>
        <dbReference type="SAM" id="SignalP"/>
    </source>
</evidence>
<dbReference type="InterPro" id="IPR007372">
    <property type="entry name" value="Lipid/polyisoprenoid-bd_YceI"/>
</dbReference>
<sequence length="211" mass="22689">MIRTALLLCALCAAPAAAQEMQPQDIPQGQKDYHAAEAGDYRLDPYHSAVIARVPHMGFSYSVFRFDQVSGELAWHPEDPAQSRLRAEVQVGSISTPVEGFAEALKGADYLDVAANPVARFVSDSFTPESDTKGIVSGQLTLMGRTHPATFAVELVGAGQGYTGDENGNPVIRNLLGVHAETQIDPQAYGMSPFFTAPIPIVIDAEFARQE</sequence>
<proteinExistence type="predicted"/>
<feature type="chain" id="PRO_5012979433" evidence="1">
    <location>
        <begin position="19"/>
        <end position="211"/>
    </location>
</feature>
<dbReference type="Gene3D" id="2.40.128.110">
    <property type="entry name" value="Lipid/polyisoprenoid-binding, YceI-like"/>
    <property type="match status" value="1"/>
</dbReference>